<comment type="similarity">
    <text evidence="2 7">Belongs to the DPM3 family.</text>
</comment>
<dbReference type="GO" id="GO:0016757">
    <property type="term" value="F:glycosyltransferase activity"/>
    <property type="evidence" value="ECO:0007669"/>
    <property type="project" value="UniProtKB-KW"/>
</dbReference>
<comment type="subcellular location">
    <subcellularLocation>
        <location evidence="1 7">Endoplasmic reticulum membrane</location>
        <topology evidence="1 7">Multi-pass membrane protein</topology>
    </subcellularLocation>
</comment>
<dbReference type="GO" id="GO:0005789">
    <property type="term" value="C:endoplasmic reticulum membrane"/>
    <property type="evidence" value="ECO:0007669"/>
    <property type="project" value="UniProtKB-SubCell"/>
</dbReference>
<dbReference type="OrthoDB" id="2014333at2759"/>
<accession>A0A0N7L9B3</accession>
<evidence type="ECO:0000313" key="9">
    <source>
        <dbReference type="Proteomes" id="UP000054845"/>
    </source>
</evidence>
<dbReference type="PANTHER" id="PTHR16433:SF0">
    <property type="entry name" value="DOLICHOL-PHOSPHATE MANNOSYLTRANSFERASE SUBUNIT 3"/>
    <property type="match status" value="1"/>
</dbReference>
<dbReference type="InterPro" id="IPR013174">
    <property type="entry name" value="DPM3"/>
</dbReference>
<keyword evidence="4 7" id="KW-0256">Endoplasmic reticulum</keyword>
<evidence type="ECO:0000256" key="6">
    <source>
        <dbReference type="ARBA" id="ARBA00023136"/>
    </source>
</evidence>
<dbReference type="PANTHER" id="PTHR16433">
    <property type="entry name" value="DOLICHOL-PHOSPHATE MANNOSYLTRANSFERASE SUBUNIT 3"/>
    <property type="match status" value="1"/>
</dbReference>
<dbReference type="GO" id="GO:0006506">
    <property type="term" value="P:GPI anchor biosynthetic process"/>
    <property type="evidence" value="ECO:0007669"/>
    <property type="project" value="TreeGrafter"/>
</dbReference>
<keyword evidence="9" id="KW-1185">Reference proteome</keyword>
<evidence type="ECO:0000256" key="5">
    <source>
        <dbReference type="ARBA" id="ARBA00022989"/>
    </source>
</evidence>
<evidence type="ECO:0000256" key="3">
    <source>
        <dbReference type="ARBA" id="ARBA00022692"/>
    </source>
</evidence>
<reference evidence="9" key="1">
    <citation type="submission" date="2014-09" db="EMBL/GenBank/DDBJ databases">
        <authorList>
            <person name="Sharma Rahul"/>
            <person name="Thines Marco"/>
        </authorList>
    </citation>
    <scope>NUCLEOTIDE SEQUENCE [LARGE SCALE GENOMIC DNA]</scope>
</reference>
<keyword evidence="8" id="KW-0328">Glycosyltransferase</keyword>
<comment type="subunit">
    <text evidence="7">Component of the dolichol-phosphate mannose (DPM) synthase complex.</text>
</comment>
<feature type="transmembrane region" description="Helical" evidence="7">
    <location>
        <begin position="43"/>
        <end position="64"/>
    </location>
</feature>
<dbReference type="STRING" id="401625.A0A0N7L9B3"/>
<dbReference type="AlphaFoldDB" id="A0A0N7L9B3"/>
<name>A0A0N7L9B3_9BASI</name>
<dbReference type="EMBL" id="CCYA01000217">
    <property type="protein sequence ID" value="CEH13306.1"/>
    <property type="molecule type" value="Genomic_DNA"/>
</dbReference>
<evidence type="ECO:0000313" key="8">
    <source>
        <dbReference type="EMBL" id="CEH13306.1"/>
    </source>
</evidence>
<keyword evidence="8" id="KW-0808">Transferase</keyword>
<dbReference type="Proteomes" id="UP000054845">
    <property type="component" value="Unassembled WGS sequence"/>
</dbReference>
<comment type="function">
    <text evidence="7">Stabilizer subunit of the dolichol-phosphate mannose (DPM) synthase complex; tethers catalytic subunit to the ER.</text>
</comment>
<sequence>MTRAQRFGTGLGAAVLVYALLWLDILPLPLVSDEVKWEILPVIPWWVLVSTGSYLLYGIGWGLYNFNDVPQAYDDLMVDIKDAKEYLGSRGVDI</sequence>
<evidence type="ECO:0000256" key="7">
    <source>
        <dbReference type="RuleBase" id="RU365085"/>
    </source>
</evidence>
<evidence type="ECO:0000256" key="2">
    <source>
        <dbReference type="ARBA" id="ARBA00010430"/>
    </source>
</evidence>
<feature type="transmembrane region" description="Helical" evidence="7">
    <location>
        <begin position="7"/>
        <end position="23"/>
    </location>
</feature>
<organism evidence="8 9">
    <name type="scientific">Ceraceosorus bombacis</name>
    <dbReference type="NCBI Taxonomy" id="401625"/>
    <lineage>
        <taxon>Eukaryota</taxon>
        <taxon>Fungi</taxon>
        <taxon>Dikarya</taxon>
        <taxon>Basidiomycota</taxon>
        <taxon>Ustilaginomycotina</taxon>
        <taxon>Exobasidiomycetes</taxon>
        <taxon>Ceraceosorales</taxon>
        <taxon>Ceraceosoraceae</taxon>
        <taxon>Ceraceosorus</taxon>
    </lineage>
</organism>
<dbReference type="Pfam" id="PF08285">
    <property type="entry name" value="DPM3"/>
    <property type="match status" value="1"/>
</dbReference>
<comment type="pathway">
    <text evidence="7">Protein modification; protein glycosylation.</text>
</comment>
<keyword evidence="5 7" id="KW-1133">Transmembrane helix</keyword>
<dbReference type="GO" id="GO:0033185">
    <property type="term" value="C:dolichol-phosphate-mannose synthase complex"/>
    <property type="evidence" value="ECO:0007669"/>
    <property type="project" value="TreeGrafter"/>
</dbReference>
<keyword evidence="6 7" id="KW-0472">Membrane</keyword>
<evidence type="ECO:0000256" key="4">
    <source>
        <dbReference type="ARBA" id="ARBA00022824"/>
    </source>
</evidence>
<protein>
    <recommendedName>
        <fullName evidence="7">Dolichol-phosphate mannosyltransferase subunit 3</fullName>
    </recommendedName>
</protein>
<keyword evidence="3 7" id="KW-0812">Transmembrane</keyword>
<evidence type="ECO:0000256" key="1">
    <source>
        <dbReference type="ARBA" id="ARBA00004477"/>
    </source>
</evidence>
<dbReference type="UniPathway" id="UPA00378"/>
<proteinExistence type="inferred from homology"/>